<gene>
    <name evidence="2" type="primary">LOC118761726</name>
</gene>
<dbReference type="AlphaFoldDB" id="A0A7E6ELB9"/>
<accession>A0A7E6ELB9</accession>
<sequence length="199" mass="22220">MTANVGEQGFLARLRAGAKRLIEALCPCLKKPKTDETAPEGDVDVSSLITTSEESNLNQCATTDIEDATSEHSELSDETYIRYRSDDSSDGCGQECYDDIFSAAATVHSPGMFEREYTDEFFSAETCSYEPHLGILPFTGTPFSDVEEIPRGPFYEPLVLTDIFFEKDLQYVHLAEFFVFALNGNITMNVTIYLNIDEQ</sequence>
<keyword evidence="1" id="KW-1185">Reference proteome</keyword>
<protein>
    <submittedName>
        <fullName evidence="2">Uncharacterized protein LOC118761726</fullName>
    </submittedName>
</protein>
<reference evidence="2" key="1">
    <citation type="submission" date="2025-08" db="UniProtKB">
        <authorList>
            <consortium name="RefSeq"/>
        </authorList>
    </citation>
    <scope>IDENTIFICATION</scope>
</reference>
<dbReference type="KEGG" id="osn:118761726"/>
<organism evidence="1 2">
    <name type="scientific">Octopus sinensis</name>
    <name type="common">East Asian common octopus</name>
    <dbReference type="NCBI Taxonomy" id="2607531"/>
    <lineage>
        <taxon>Eukaryota</taxon>
        <taxon>Metazoa</taxon>
        <taxon>Spiralia</taxon>
        <taxon>Lophotrochozoa</taxon>
        <taxon>Mollusca</taxon>
        <taxon>Cephalopoda</taxon>
        <taxon>Coleoidea</taxon>
        <taxon>Octopodiformes</taxon>
        <taxon>Octopoda</taxon>
        <taxon>Incirrata</taxon>
        <taxon>Octopodidae</taxon>
        <taxon>Octopus</taxon>
    </lineage>
</organism>
<evidence type="ECO:0000313" key="2">
    <source>
        <dbReference type="RefSeq" id="XP_036355765.1"/>
    </source>
</evidence>
<dbReference type="RefSeq" id="XP_036355765.1">
    <property type="nucleotide sequence ID" value="XM_036499872.1"/>
</dbReference>
<evidence type="ECO:0000313" key="1">
    <source>
        <dbReference type="Proteomes" id="UP000515154"/>
    </source>
</evidence>
<proteinExistence type="predicted"/>
<dbReference type="Proteomes" id="UP000515154">
    <property type="component" value="Unplaced"/>
</dbReference>
<name>A0A7E6ELB9_9MOLL</name>